<dbReference type="RefSeq" id="WP_185788286.1">
    <property type="nucleotide sequence ID" value="NZ_JACLCP010000001.1"/>
</dbReference>
<evidence type="ECO:0000313" key="1">
    <source>
        <dbReference type="EMBL" id="MBC2844627.1"/>
    </source>
</evidence>
<sequence>MSKKVFFLETKKDLIKLFNFIESSFKIKYIRAGLLDELPDTKNSLLDKSDLGFVNHKDWNFNERYLILNQNEKLQIRRVPQRKGGIKYAIDQLENINSLVISLGGYNISEDAIIASAISTNYNTQSSSNFFKQLNKFIKTNHMKVDEFYIGNDALDMANKGTRLTEDARMSKDYDISV</sequence>
<evidence type="ECO:0000313" key="2">
    <source>
        <dbReference type="Proteomes" id="UP000533900"/>
    </source>
</evidence>
<dbReference type="Proteomes" id="UP000533900">
    <property type="component" value="Unassembled WGS sequence"/>
</dbReference>
<proteinExistence type="predicted"/>
<dbReference type="EMBL" id="JACLCP010000001">
    <property type="protein sequence ID" value="MBC2844627.1"/>
    <property type="molecule type" value="Genomic_DNA"/>
</dbReference>
<dbReference type="AlphaFoldDB" id="A0A842IT78"/>
<protein>
    <submittedName>
        <fullName evidence="1">Uncharacterized protein</fullName>
    </submittedName>
</protein>
<name>A0A842IT78_9FLAO</name>
<gene>
    <name evidence="1" type="ORF">H7F21_05940</name>
</gene>
<organism evidence="1 2">
    <name type="scientific">Winogradskyella flava</name>
    <dbReference type="NCBI Taxonomy" id="1884876"/>
    <lineage>
        <taxon>Bacteria</taxon>
        <taxon>Pseudomonadati</taxon>
        <taxon>Bacteroidota</taxon>
        <taxon>Flavobacteriia</taxon>
        <taxon>Flavobacteriales</taxon>
        <taxon>Flavobacteriaceae</taxon>
        <taxon>Winogradskyella</taxon>
    </lineage>
</organism>
<comment type="caution">
    <text evidence="1">The sequence shown here is derived from an EMBL/GenBank/DDBJ whole genome shotgun (WGS) entry which is preliminary data.</text>
</comment>
<reference evidence="1" key="1">
    <citation type="submission" date="2020-08" db="EMBL/GenBank/DDBJ databases">
        <title>Winogradskyella ouciana sp. nov., isolated from the hadal seawater of the Mariana Trench.</title>
        <authorList>
            <person name="He X."/>
        </authorList>
    </citation>
    <scope>NUCLEOTIDE SEQUENCE [LARGE SCALE GENOMIC DNA]</scope>
    <source>
        <strain evidence="1">KCTC 52348</strain>
    </source>
</reference>
<accession>A0A842IT78</accession>
<keyword evidence="2" id="KW-1185">Reference proteome</keyword>